<dbReference type="KEGG" id="cne:CNH00715"/>
<dbReference type="GeneID" id="36392979"/>
<evidence type="ECO:0000313" key="7">
    <source>
        <dbReference type="Proteomes" id="UP000002149"/>
    </source>
</evidence>
<evidence type="ECO:0000256" key="4">
    <source>
        <dbReference type="ARBA" id="ARBA00038402"/>
    </source>
</evidence>
<accession>A0A0S2M5Z2</accession>
<organism evidence="6 7">
    <name type="scientific">Cryptococcus deneoformans (strain JEC21 / ATCC MYA-565)</name>
    <name type="common">Cryptococcus neoformans var. neoformans serotype D</name>
    <dbReference type="NCBI Taxonomy" id="214684"/>
    <lineage>
        <taxon>Eukaryota</taxon>
        <taxon>Fungi</taxon>
        <taxon>Dikarya</taxon>
        <taxon>Basidiomycota</taxon>
        <taxon>Agaricomycotina</taxon>
        <taxon>Tremellomycetes</taxon>
        <taxon>Tremellales</taxon>
        <taxon>Cryptococcaceae</taxon>
        <taxon>Cryptococcus</taxon>
        <taxon>Cryptococcus neoformans species complex</taxon>
    </lineage>
</organism>
<feature type="region of interest" description="Disordered" evidence="5">
    <location>
        <begin position="1"/>
        <end position="34"/>
    </location>
</feature>
<dbReference type="Gene3D" id="6.20.50.20">
    <property type="match status" value="1"/>
</dbReference>
<dbReference type="Pfam" id="PF04032">
    <property type="entry name" value="Rpr2"/>
    <property type="match status" value="1"/>
</dbReference>
<proteinExistence type="inferred from homology"/>
<dbReference type="AlphaFoldDB" id="A0A0S2M5Z2"/>
<dbReference type="OrthoDB" id="128536at2759"/>
<sequence length="238" mass="26544">MVNNGSNTSKSSQAKQPKQNSPKKQPQVPRQPDQPQILNKDLFQRINYTYQAAIFLQDVGGGAGPSSSISVGDGDVHLVTDRKGKRRAVERAGDQGAFKKLARMGMRETKTMVVHNQLKLDPSLKRSICRVCSTVLIPGLTSRIRNRPNRNTFNKTNQTCLTCSAFLSIPSPPVAHHNNPTESSVAQDQDPLDGPVRAARRKKVTRSKPAFHEYERRDERTKGHVLWKGEEKVGRWGV</sequence>
<dbReference type="PANTHER" id="PTHR14742:SF0">
    <property type="entry name" value="RIBONUCLEASE P PROTEIN SUBUNIT P21"/>
    <property type="match status" value="1"/>
</dbReference>
<evidence type="ECO:0000256" key="3">
    <source>
        <dbReference type="ARBA" id="ARBA00022833"/>
    </source>
</evidence>
<keyword evidence="3" id="KW-0862">Zinc</keyword>
<dbReference type="InParanoid" id="A0A0S2M5Z2"/>
<evidence type="ECO:0000256" key="2">
    <source>
        <dbReference type="ARBA" id="ARBA00022723"/>
    </source>
</evidence>
<name>A0A0S2M5Z2_CRYD1</name>
<gene>
    <name evidence="6" type="ordered locus">CNH00715</name>
</gene>
<reference evidence="6 7" key="1">
    <citation type="journal article" date="2005" name="Science">
        <title>The genome of the basidiomycetous yeast and human pathogen Cryptococcus neoformans.</title>
        <authorList>
            <person name="Loftus B.J."/>
            <person name="Fung E."/>
            <person name="Roncaglia P."/>
            <person name="Rowley D."/>
            <person name="Amedeo P."/>
            <person name="Bruno D."/>
            <person name="Vamathevan J."/>
            <person name="Miranda M."/>
            <person name="Anderson I.J."/>
            <person name="Fraser J.A."/>
            <person name="Allen J.E."/>
            <person name="Bosdet I.E."/>
            <person name="Brent M.R."/>
            <person name="Chiu R."/>
            <person name="Doering T.L."/>
            <person name="Donlin M.J."/>
            <person name="D'Souza C.A."/>
            <person name="Fox D.S."/>
            <person name="Grinberg V."/>
            <person name="Fu J."/>
            <person name="Fukushima M."/>
            <person name="Haas B.J."/>
            <person name="Huang J.C."/>
            <person name="Janbon G."/>
            <person name="Jones S.J."/>
            <person name="Koo H.L."/>
            <person name="Krzywinski M.I."/>
            <person name="Kwon-Chung J.K."/>
            <person name="Lengeler K.B."/>
            <person name="Maiti R."/>
            <person name="Marra M.A."/>
            <person name="Marra R.E."/>
            <person name="Mathewson C.A."/>
            <person name="Mitchell T.G."/>
            <person name="Pertea M."/>
            <person name="Riggs F.R."/>
            <person name="Salzberg S.L."/>
            <person name="Schein J.E."/>
            <person name="Shvartsbeyn A."/>
            <person name="Shin H."/>
            <person name="Shumway M."/>
            <person name="Specht C.A."/>
            <person name="Suh B.B."/>
            <person name="Tenney A."/>
            <person name="Utterback T.R."/>
            <person name="Wickes B.L."/>
            <person name="Wortman J.R."/>
            <person name="Wye N.H."/>
            <person name="Kronstad J.W."/>
            <person name="Lodge J.K."/>
            <person name="Heitman J."/>
            <person name="Davis R.W."/>
            <person name="Fraser C.M."/>
            <person name="Hyman R.W."/>
        </authorList>
    </citation>
    <scope>NUCLEOTIDE SEQUENCE [LARGE SCALE GENOMIC DNA]</scope>
    <source>
        <strain evidence="7">JEC21 / ATCC MYA-565</strain>
    </source>
</reference>
<dbReference type="GO" id="GO:0046872">
    <property type="term" value="F:metal ion binding"/>
    <property type="evidence" value="ECO:0007669"/>
    <property type="project" value="UniProtKB-KW"/>
</dbReference>
<feature type="region of interest" description="Disordered" evidence="5">
    <location>
        <begin position="173"/>
        <end position="211"/>
    </location>
</feature>
<dbReference type="GO" id="GO:0005655">
    <property type="term" value="C:nucleolar ribonuclease P complex"/>
    <property type="evidence" value="ECO:0000318"/>
    <property type="project" value="GO_Central"/>
</dbReference>
<dbReference type="Proteomes" id="UP000002149">
    <property type="component" value="Chromosome 8"/>
</dbReference>
<dbReference type="STRING" id="214684.A0A0S2M5Z2"/>
<keyword evidence="2" id="KW-0479">Metal-binding</keyword>
<protein>
    <submittedName>
        <fullName evidence="6">Uncharacterized protein</fullName>
    </submittedName>
</protein>
<dbReference type="VEuPathDB" id="FungiDB:CNH00715"/>
<evidence type="ECO:0000256" key="1">
    <source>
        <dbReference type="ARBA" id="ARBA00022694"/>
    </source>
</evidence>
<dbReference type="InterPro" id="IPR007175">
    <property type="entry name" value="Rpr2/Snm1/Rpp21"/>
</dbReference>
<dbReference type="PaxDb" id="214684-A0A0S2M5Z2"/>
<dbReference type="PANTHER" id="PTHR14742">
    <property type="entry name" value="RIBONUCLEASE P SUBUNIT P21"/>
    <property type="match status" value="1"/>
</dbReference>
<comment type="similarity">
    <text evidence="4">Belongs to the eukaryotic/archaeal RNase P protein component 4 family.</text>
</comment>
<evidence type="ECO:0000313" key="6">
    <source>
        <dbReference type="EMBL" id="ALO69549.1"/>
    </source>
</evidence>
<dbReference type="EMBL" id="AE017348">
    <property type="protein sequence ID" value="ALO69549.1"/>
    <property type="molecule type" value="Genomic_DNA"/>
</dbReference>
<feature type="compositionally biased region" description="Low complexity" evidence="5">
    <location>
        <begin position="9"/>
        <end position="34"/>
    </location>
</feature>
<dbReference type="RefSeq" id="XP_024514626.1">
    <property type="nucleotide sequence ID" value="XM_024658713.1"/>
</dbReference>
<evidence type="ECO:0000256" key="5">
    <source>
        <dbReference type="SAM" id="MobiDB-lite"/>
    </source>
</evidence>
<feature type="compositionally biased region" description="Polar residues" evidence="5">
    <location>
        <begin position="178"/>
        <end position="187"/>
    </location>
</feature>
<keyword evidence="7" id="KW-1185">Reference proteome</keyword>
<dbReference type="GO" id="GO:0008033">
    <property type="term" value="P:tRNA processing"/>
    <property type="evidence" value="ECO:0000318"/>
    <property type="project" value="GO_Central"/>
</dbReference>
<keyword evidence="1" id="KW-0819">tRNA processing</keyword>